<dbReference type="GO" id="GO:0004674">
    <property type="term" value="F:protein serine/threonine kinase activity"/>
    <property type="evidence" value="ECO:0007669"/>
    <property type="project" value="UniProtKB-KW"/>
</dbReference>
<dbReference type="EMBL" id="CP011509">
    <property type="protein sequence ID" value="AKJ07180.1"/>
    <property type="molecule type" value="Genomic_DNA"/>
</dbReference>
<evidence type="ECO:0000256" key="4">
    <source>
        <dbReference type="ARBA" id="ARBA00022840"/>
    </source>
</evidence>
<keyword evidence="7" id="KW-1133">Transmembrane helix</keyword>
<dbReference type="PROSITE" id="PS50011">
    <property type="entry name" value="PROTEIN_KINASE_DOM"/>
    <property type="match status" value="1"/>
</dbReference>
<keyword evidence="7" id="KW-0812">Transmembrane</keyword>
<proteinExistence type="predicted"/>
<evidence type="ECO:0000313" key="11">
    <source>
        <dbReference type="Proteomes" id="UP000035579"/>
    </source>
</evidence>
<reference evidence="9 11" key="1">
    <citation type="submission" date="2015-05" db="EMBL/GenBank/DDBJ databases">
        <title>Genome assembly of Archangium gephyra DSM 2261.</title>
        <authorList>
            <person name="Sharma G."/>
            <person name="Subramanian S."/>
        </authorList>
    </citation>
    <scope>NUCLEOTIDE SEQUENCE [LARGE SCALE GENOMIC DNA]</scope>
    <source>
        <strain evidence="9 11">DSM 2261</strain>
    </source>
</reference>
<dbReference type="PANTHER" id="PTHR43289">
    <property type="entry name" value="MITOGEN-ACTIVATED PROTEIN KINASE KINASE KINASE 20-RELATED"/>
    <property type="match status" value="1"/>
</dbReference>
<keyword evidence="2 5" id="KW-0547">Nucleotide-binding</keyword>
<dbReference type="Proteomes" id="UP000256345">
    <property type="component" value="Unassembled WGS sequence"/>
</dbReference>
<evidence type="ECO:0000313" key="9">
    <source>
        <dbReference type="EMBL" id="AKJ07180.1"/>
    </source>
</evidence>
<evidence type="ECO:0000256" key="7">
    <source>
        <dbReference type="SAM" id="Phobius"/>
    </source>
</evidence>
<evidence type="ECO:0000256" key="6">
    <source>
        <dbReference type="SAM" id="MobiDB-lite"/>
    </source>
</evidence>
<evidence type="ECO:0000256" key="1">
    <source>
        <dbReference type="ARBA" id="ARBA00022679"/>
    </source>
</evidence>
<dbReference type="CDD" id="cd14014">
    <property type="entry name" value="STKc_PknB_like"/>
    <property type="match status" value="1"/>
</dbReference>
<dbReference type="AlphaFoldDB" id="A0AAC8QGR4"/>
<accession>A0AAC8QGR4</accession>
<keyword evidence="9" id="KW-0723">Serine/threonine-protein kinase</keyword>
<organism evidence="9 11">
    <name type="scientific">Archangium gephyra</name>
    <dbReference type="NCBI Taxonomy" id="48"/>
    <lineage>
        <taxon>Bacteria</taxon>
        <taxon>Pseudomonadati</taxon>
        <taxon>Myxococcota</taxon>
        <taxon>Myxococcia</taxon>
        <taxon>Myxococcales</taxon>
        <taxon>Cystobacterineae</taxon>
        <taxon>Archangiaceae</taxon>
        <taxon>Archangium</taxon>
    </lineage>
</organism>
<evidence type="ECO:0000256" key="3">
    <source>
        <dbReference type="ARBA" id="ARBA00022777"/>
    </source>
</evidence>
<sequence>MPHSDPPGNAAPLGTQLLAEHFRADAAAREATVTRFISLIACLFIVSTLGLGARIGWTRALSVAGLCAFFAVYYGWLSWRLRRGWFHPALHWINVGLETSTGAYLFVCDIAFGTVEQALTNPMSVLWSATIVLAALRGNRHLALFAGGVVAAETMLLYALLAWPRLAEPVPLMFTPPLLALRATYYFIIGWLAALVASYLTHRAEEALHAVREKDLLGKYFLHERLGVGGMAEVFRATYSPEGGFEKVVAVKRILPAYAEDEDFVTLFRREAELGSLLCHPNIVQVLDVGRFGDTYFMAMEYIEGLSLRELLKSHGPLPPEVVAYLGAELGEALDYVHRRTSSEGLPLNLVHRDVNPPNILLSRIGEVKLGDFGVARAAIHVRLTQADRVRGKLGYLAPEQARGQSFDGRADLFALGLTLHEALTGRRVFQGEDASDTVRGEPPHFLVPPSVHRPDVPAELDAAIMELLQWRVQERTPRGQRLRERLCGMTGALAPYPHGQKELARIVQEALALKVGRAPVRSPEQVTRLERTPLRPRGEEEPTTVLPGGSVLANEPLTATAREGTRED</sequence>
<dbReference type="PANTHER" id="PTHR43289:SF6">
    <property type="entry name" value="SERINE_THREONINE-PROTEIN KINASE NEKL-3"/>
    <property type="match status" value="1"/>
</dbReference>
<feature type="compositionally biased region" description="Basic and acidic residues" evidence="6">
    <location>
        <begin position="528"/>
        <end position="541"/>
    </location>
</feature>
<reference evidence="10 12" key="2">
    <citation type="submission" date="2018-08" db="EMBL/GenBank/DDBJ databases">
        <title>Genomic Encyclopedia of Archaeal and Bacterial Type Strains, Phase II (KMG-II): from individual species to whole genera.</title>
        <authorList>
            <person name="Goeker M."/>
        </authorList>
    </citation>
    <scope>NUCLEOTIDE SEQUENCE [LARGE SCALE GENOMIC DNA]</scope>
    <source>
        <strain evidence="10 12">DSM 2261</strain>
    </source>
</reference>
<feature type="transmembrane region" description="Helical" evidence="7">
    <location>
        <begin position="118"/>
        <end position="136"/>
    </location>
</feature>
<dbReference type="InterPro" id="IPR017441">
    <property type="entry name" value="Protein_kinase_ATP_BS"/>
</dbReference>
<keyword evidence="4 5" id="KW-0067">ATP-binding</keyword>
<dbReference type="Pfam" id="PF00069">
    <property type="entry name" value="Pkinase"/>
    <property type="match status" value="1"/>
</dbReference>
<dbReference type="InterPro" id="IPR000719">
    <property type="entry name" value="Prot_kinase_dom"/>
</dbReference>
<feature type="domain" description="Protein kinase" evidence="8">
    <location>
        <begin position="220"/>
        <end position="488"/>
    </location>
</feature>
<gene>
    <name evidence="9" type="ORF">AA314_08806</name>
    <name evidence="10" type="ORF">ATI61_111141</name>
</gene>
<keyword evidence="3 9" id="KW-0418">Kinase</keyword>
<feature type="transmembrane region" description="Helical" evidence="7">
    <location>
        <begin position="183"/>
        <end position="202"/>
    </location>
</feature>
<evidence type="ECO:0000313" key="12">
    <source>
        <dbReference type="Proteomes" id="UP000256345"/>
    </source>
</evidence>
<dbReference type="PROSITE" id="PS00107">
    <property type="entry name" value="PROTEIN_KINASE_ATP"/>
    <property type="match status" value="1"/>
</dbReference>
<feature type="transmembrane region" description="Helical" evidence="7">
    <location>
        <begin position="33"/>
        <end position="51"/>
    </location>
</feature>
<dbReference type="InterPro" id="IPR011009">
    <property type="entry name" value="Kinase-like_dom_sf"/>
</dbReference>
<protein>
    <submittedName>
        <fullName evidence="9">Serine/threonine protein kinase PrkC, regulator of stationary phase</fullName>
    </submittedName>
    <submittedName>
        <fullName evidence="10">Serine/threonine-protein kinase</fullName>
    </submittedName>
</protein>
<evidence type="ECO:0000313" key="10">
    <source>
        <dbReference type="EMBL" id="REG26592.1"/>
    </source>
</evidence>
<feature type="transmembrane region" description="Helical" evidence="7">
    <location>
        <begin position="143"/>
        <end position="163"/>
    </location>
</feature>
<dbReference type="RefSeq" id="WP_047860279.1">
    <property type="nucleotide sequence ID" value="NZ_CP011509.1"/>
</dbReference>
<evidence type="ECO:0000259" key="8">
    <source>
        <dbReference type="PROSITE" id="PS50011"/>
    </source>
</evidence>
<name>A0AAC8QGR4_9BACT</name>
<evidence type="ECO:0000256" key="2">
    <source>
        <dbReference type="ARBA" id="ARBA00022741"/>
    </source>
</evidence>
<dbReference type="Proteomes" id="UP000035579">
    <property type="component" value="Chromosome"/>
</dbReference>
<dbReference type="EMBL" id="QUMU01000011">
    <property type="protein sequence ID" value="REG26592.1"/>
    <property type="molecule type" value="Genomic_DNA"/>
</dbReference>
<feature type="region of interest" description="Disordered" evidence="6">
    <location>
        <begin position="522"/>
        <end position="569"/>
    </location>
</feature>
<keyword evidence="1" id="KW-0808">Transferase</keyword>
<dbReference type="KEGG" id="age:AA314_08806"/>
<dbReference type="GO" id="GO:0005524">
    <property type="term" value="F:ATP binding"/>
    <property type="evidence" value="ECO:0007669"/>
    <property type="project" value="UniProtKB-UniRule"/>
</dbReference>
<feature type="transmembrane region" description="Helical" evidence="7">
    <location>
        <begin position="57"/>
        <end position="77"/>
    </location>
</feature>
<dbReference type="Gene3D" id="3.30.200.20">
    <property type="entry name" value="Phosphorylase Kinase, domain 1"/>
    <property type="match status" value="1"/>
</dbReference>
<keyword evidence="7" id="KW-0472">Membrane</keyword>
<evidence type="ECO:0000256" key="5">
    <source>
        <dbReference type="PROSITE-ProRule" id="PRU10141"/>
    </source>
</evidence>
<keyword evidence="12" id="KW-1185">Reference proteome</keyword>
<dbReference type="SUPFAM" id="SSF56112">
    <property type="entry name" value="Protein kinase-like (PK-like)"/>
    <property type="match status" value="1"/>
</dbReference>
<dbReference type="Gene3D" id="1.10.510.10">
    <property type="entry name" value="Transferase(Phosphotransferase) domain 1"/>
    <property type="match status" value="1"/>
</dbReference>
<feature type="binding site" evidence="5">
    <location>
        <position position="252"/>
    </location>
    <ligand>
        <name>ATP</name>
        <dbReference type="ChEBI" id="CHEBI:30616"/>
    </ligand>
</feature>